<dbReference type="RefSeq" id="XP_037146417.1">
    <property type="nucleotide sequence ID" value="XM_037290522.1"/>
</dbReference>
<evidence type="ECO:0000313" key="7">
    <source>
        <dbReference type="Proteomes" id="UP000509704"/>
    </source>
</evidence>
<dbReference type="GeneID" id="59238494"/>
<accession>A0A7H9BAF0</accession>
<dbReference type="AlphaFoldDB" id="A0A7H9BAF0"/>
<evidence type="ECO:0000259" key="5">
    <source>
        <dbReference type="Pfam" id="PF00248"/>
    </source>
</evidence>
<dbReference type="PROSITE" id="PS00063">
    <property type="entry name" value="ALDOKETO_REDUCTASE_3"/>
    <property type="match status" value="1"/>
</dbReference>
<dbReference type="SUPFAM" id="SSF51430">
    <property type="entry name" value="NAD(P)-linked oxidoreductase"/>
    <property type="match status" value="1"/>
</dbReference>
<gene>
    <name evidence="6" type="ORF">HG535_0H00170</name>
</gene>
<dbReference type="PRINTS" id="PR00069">
    <property type="entry name" value="ALDKETRDTASE"/>
</dbReference>
<evidence type="ECO:0000256" key="4">
    <source>
        <dbReference type="PIRSR" id="PIRSR000097-3"/>
    </source>
</evidence>
<keyword evidence="7" id="KW-1185">Reference proteome</keyword>
<feature type="binding site" evidence="3">
    <location>
        <position position="109"/>
    </location>
    <ligand>
        <name>substrate</name>
    </ligand>
</feature>
<feature type="active site" description="Proton donor" evidence="2">
    <location>
        <position position="53"/>
    </location>
</feature>
<dbReference type="InterPro" id="IPR036812">
    <property type="entry name" value="NAD(P)_OxRdtase_dom_sf"/>
</dbReference>
<feature type="domain" description="NADP-dependent oxidoreductase" evidence="5">
    <location>
        <begin position="20"/>
        <end position="286"/>
    </location>
</feature>
<dbReference type="FunFam" id="3.20.20.100:FF:000002">
    <property type="entry name" value="2,5-diketo-D-gluconic acid reductase A"/>
    <property type="match status" value="1"/>
</dbReference>
<dbReference type="InterPro" id="IPR023210">
    <property type="entry name" value="NADP_OxRdtase_dom"/>
</dbReference>
<dbReference type="Pfam" id="PF00248">
    <property type="entry name" value="Aldo_ket_red"/>
    <property type="match status" value="1"/>
</dbReference>
<organism evidence="6 7">
    <name type="scientific">Zygotorulaspora mrakii</name>
    <name type="common">Zygosaccharomyces mrakii</name>
    <dbReference type="NCBI Taxonomy" id="42260"/>
    <lineage>
        <taxon>Eukaryota</taxon>
        <taxon>Fungi</taxon>
        <taxon>Dikarya</taxon>
        <taxon>Ascomycota</taxon>
        <taxon>Saccharomycotina</taxon>
        <taxon>Saccharomycetes</taxon>
        <taxon>Saccharomycetales</taxon>
        <taxon>Saccharomycetaceae</taxon>
        <taxon>Zygotorulaspora</taxon>
    </lineage>
</organism>
<feature type="site" description="Lowers pKa of active site Tyr" evidence="4">
    <location>
        <position position="78"/>
    </location>
</feature>
<sequence length="308" mass="34349">MNSKMVKDLKLNTGASIPVIGLGTWKSPEEEAYNAVTYALDAGYRHIDGAAIYRNEAAVGRALRDSRIAREEVFVTTKLWGTQARNPQEALEQSLARLGLDYVDLYLMHWPVALKMDLVTDGNVLTIPTKLNGERDIDPDWDFVETWKLMQDLLKTGKVKAIGVSNFSISNLEKLFCSDGVTVVPAANQIEIHPQLPQTELVDYCVKKGIVVQAYSPLGSSSSIMLDDPEVEKIAQKYDAEPAQILINWGVSRGYCVLPKSVSQKRIVSNFKIFQLAEEDIEKLNGIPARLGSRRYVVPDWGSFPTFE</sequence>
<dbReference type="PROSITE" id="PS00062">
    <property type="entry name" value="ALDOKETO_REDUCTASE_2"/>
    <property type="match status" value="1"/>
</dbReference>
<evidence type="ECO:0000256" key="3">
    <source>
        <dbReference type="PIRSR" id="PIRSR000097-2"/>
    </source>
</evidence>
<dbReference type="InterPro" id="IPR020471">
    <property type="entry name" value="AKR"/>
</dbReference>
<dbReference type="Proteomes" id="UP000509704">
    <property type="component" value="Chromosome 8"/>
</dbReference>
<dbReference type="KEGG" id="zmk:HG535_0H00170"/>
<evidence type="ECO:0000256" key="2">
    <source>
        <dbReference type="PIRSR" id="PIRSR000097-1"/>
    </source>
</evidence>
<reference evidence="6 7" key="1">
    <citation type="submission" date="2020-07" db="EMBL/GenBank/DDBJ databases">
        <title>The yeast mating-type switching endonuclease HO is a domesticated member of an unorthodox homing genetic element family.</title>
        <authorList>
            <person name="Coughlan A.Y."/>
            <person name="Lombardi L."/>
            <person name="Braun-Galleani S."/>
            <person name="Martos A.R."/>
            <person name="Galeote V."/>
            <person name="Bigey F."/>
            <person name="Dequin S."/>
            <person name="Byrne K.P."/>
            <person name="Wolfe K.H."/>
        </authorList>
    </citation>
    <scope>NUCLEOTIDE SEQUENCE [LARGE SCALE GENOMIC DNA]</scope>
    <source>
        <strain evidence="6 7">NRRL Y-6702</strain>
    </source>
</reference>
<dbReference type="GO" id="GO:0016616">
    <property type="term" value="F:oxidoreductase activity, acting on the CH-OH group of donors, NAD or NADP as acceptor"/>
    <property type="evidence" value="ECO:0007669"/>
    <property type="project" value="UniProtKB-ARBA"/>
</dbReference>
<dbReference type="PROSITE" id="PS00798">
    <property type="entry name" value="ALDOKETO_REDUCTASE_1"/>
    <property type="match status" value="1"/>
</dbReference>
<dbReference type="Gene3D" id="3.20.20.100">
    <property type="entry name" value="NADP-dependent oxidoreductase domain"/>
    <property type="match status" value="1"/>
</dbReference>
<name>A0A7H9BAF0_ZYGMR</name>
<dbReference type="PIRSF" id="PIRSF000097">
    <property type="entry name" value="AKR"/>
    <property type="match status" value="1"/>
</dbReference>
<protein>
    <recommendedName>
        <fullName evidence="5">NADP-dependent oxidoreductase domain-containing protein</fullName>
    </recommendedName>
</protein>
<keyword evidence="1" id="KW-0560">Oxidoreductase</keyword>
<dbReference type="EMBL" id="CP058611">
    <property type="protein sequence ID" value="QLG74692.1"/>
    <property type="molecule type" value="Genomic_DNA"/>
</dbReference>
<dbReference type="OrthoDB" id="416253at2759"/>
<evidence type="ECO:0000313" key="6">
    <source>
        <dbReference type="EMBL" id="QLG74692.1"/>
    </source>
</evidence>
<evidence type="ECO:0000256" key="1">
    <source>
        <dbReference type="ARBA" id="ARBA00023002"/>
    </source>
</evidence>
<dbReference type="PANTHER" id="PTHR11732">
    <property type="entry name" value="ALDO/KETO REDUCTASE"/>
    <property type="match status" value="1"/>
</dbReference>
<dbReference type="InterPro" id="IPR018170">
    <property type="entry name" value="Aldo/ket_reductase_CS"/>
</dbReference>
<proteinExistence type="predicted"/>